<evidence type="ECO:0000313" key="3">
    <source>
        <dbReference type="Proteomes" id="UP000076727"/>
    </source>
</evidence>
<proteinExistence type="predicted"/>
<accession>A0A165MTU3</accession>
<protein>
    <submittedName>
        <fullName evidence="2">Uncharacterized protein</fullName>
    </submittedName>
</protein>
<evidence type="ECO:0000256" key="1">
    <source>
        <dbReference type="SAM" id="MobiDB-lite"/>
    </source>
</evidence>
<evidence type="ECO:0000313" key="2">
    <source>
        <dbReference type="EMBL" id="KZT66112.1"/>
    </source>
</evidence>
<feature type="compositionally biased region" description="Basic and acidic residues" evidence="1">
    <location>
        <begin position="76"/>
        <end position="90"/>
    </location>
</feature>
<feature type="region of interest" description="Disordered" evidence="1">
    <location>
        <begin position="75"/>
        <end position="109"/>
    </location>
</feature>
<dbReference type="AlphaFoldDB" id="A0A165MTU3"/>
<name>A0A165MTU3_9APHY</name>
<sequence>MRHSIRTYKHMGIKCTSNTGRKQRQQSHRHDLEMEGIALPRQTFRTPPWEEEGRPKYTRGELSIKDAKRRATNFVFDRRALPTHGPDRQRPKSCWQSAPTSSQSPRPGAGVLVAAGDVLAPVYSVGSRSSRSTLGAFSWACRLLLSSTGRRLISFWHIPSCLPTPVHVEQMNLF</sequence>
<keyword evidence="3" id="KW-1185">Reference proteome</keyword>
<feature type="compositionally biased region" description="Polar residues" evidence="1">
    <location>
        <begin position="94"/>
        <end position="105"/>
    </location>
</feature>
<gene>
    <name evidence="2" type="ORF">DAEQUDRAFT_481276</name>
</gene>
<reference evidence="2 3" key="1">
    <citation type="journal article" date="2016" name="Mol. Biol. Evol.">
        <title>Comparative Genomics of Early-Diverging Mushroom-Forming Fungi Provides Insights into the Origins of Lignocellulose Decay Capabilities.</title>
        <authorList>
            <person name="Nagy L.G."/>
            <person name="Riley R."/>
            <person name="Tritt A."/>
            <person name="Adam C."/>
            <person name="Daum C."/>
            <person name="Floudas D."/>
            <person name="Sun H."/>
            <person name="Yadav J.S."/>
            <person name="Pangilinan J."/>
            <person name="Larsson K.H."/>
            <person name="Matsuura K."/>
            <person name="Barry K."/>
            <person name="Labutti K."/>
            <person name="Kuo R."/>
            <person name="Ohm R.A."/>
            <person name="Bhattacharya S.S."/>
            <person name="Shirouzu T."/>
            <person name="Yoshinaga Y."/>
            <person name="Martin F.M."/>
            <person name="Grigoriev I.V."/>
            <person name="Hibbett D.S."/>
        </authorList>
    </citation>
    <scope>NUCLEOTIDE SEQUENCE [LARGE SCALE GENOMIC DNA]</scope>
    <source>
        <strain evidence="2 3">L-15889</strain>
    </source>
</reference>
<organism evidence="2 3">
    <name type="scientific">Daedalea quercina L-15889</name>
    <dbReference type="NCBI Taxonomy" id="1314783"/>
    <lineage>
        <taxon>Eukaryota</taxon>
        <taxon>Fungi</taxon>
        <taxon>Dikarya</taxon>
        <taxon>Basidiomycota</taxon>
        <taxon>Agaricomycotina</taxon>
        <taxon>Agaricomycetes</taxon>
        <taxon>Polyporales</taxon>
        <taxon>Fomitopsis</taxon>
    </lineage>
</organism>
<dbReference type="EMBL" id="KV429094">
    <property type="protein sequence ID" value="KZT66112.1"/>
    <property type="molecule type" value="Genomic_DNA"/>
</dbReference>
<dbReference type="Proteomes" id="UP000076727">
    <property type="component" value="Unassembled WGS sequence"/>
</dbReference>